<dbReference type="AlphaFoldDB" id="C5KT41"/>
<protein>
    <submittedName>
        <fullName evidence="1">Uncharacterized protein</fullName>
    </submittedName>
</protein>
<keyword evidence="2" id="KW-1185">Reference proteome</keyword>
<reference evidence="1 2" key="1">
    <citation type="submission" date="2008-07" db="EMBL/GenBank/DDBJ databases">
        <authorList>
            <person name="El-Sayed N."/>
            <person name="Caler E."/>
            <person name="Inman J."/>
            <person name="Amedeo P."/>
            <person name="Hass B."/>
            <person name="Wortman J."/>
        </authorList>
    </citation>
    <scope>NUCLEOTIDE SEQUENCE [LARGE SCALE GENOMIC DNA]</scope>
    <source>
        <strain evidence="2">ATCC 50983 / TXsc</strain>
    </source>
</reference>
<dbReference type="InParanoid" id="C5KT41"/>
<proteinExistence type="predicted"/>
<name>C5KT41_PERM5</name>
<dbReference type="EMBL" id="GG676168">
    <property type="protein sequence ID" value="EER12391.1"/>
    <property type="molecule type" value="Genomic_DNA"/>
</dbReference>
<evidence type="ECO:0000313" key="1">
    <source>
        <dbReference type="EMBL" id="EER12391.1"/>
    </source>
</evidence>
<organism evidence="2">
    <name type="scientific">Perkinsus marinus (strain ATCC 50983 / TXsc)</name>
    <dbReference type="NCBI Taxonomy" id="423536"/>
    <lineage>
        <taxon>Eukaryota</taxon>
        <taxon>Sar</taxon>
        <taxon>Alveolata</taxon>
        <taxon>Perkinsozoa</taxon>
        <taxon>Perkinsea</taxon>
        <taxon>Perkinsida</taxon>
        <taxon>Perkinsidae</taxon>
        <taxon>Perkinsus</taxon>
    </lineage>
</organism>
<evidence type="ECO:0000313" key="2">
    <source>
        <dbReference type="Proteomes" id="UP000007800"/>
    </source>
</evidence>
<accession>C5KT41</accession>
<dbReference type="Proteomes" id="UP000007800">
    <property type="component" value="Unassembled WGS sequence"/>
</dbReference>
<dbReference type="GeneID" id="9057590"/>
<gene>
    <name evidence="1" type="ORF">Pmar_PMAR001189</name>
</gene>
<dbReference type="RefSeq" id="XP_002780596.1">
    <property type="nucleotide sequence ID" value="XM_002780550.1"/>
</dbReference>
<sequence length="76" mass="7984">MMDQMIAGVMANDEVARRAGLDDVAPPAISLQDVADFYTCGPVNERKTLALSLSKIVCSSGKGSTLQTHSAELSEA</sequence>